<evidence type="ECO:0000313" key="1">
    <source>
        <dbReference type="EMBL" id="MBU2714128.1"/>
    </source>
</evidence>
<reference evidence="1 2" key="1">
    <citation type="submission" date="2021-04" db="EMBL/GenBank/DDBJ databases">
        <authorList>
            <person name="Pira H."/>
            <person name="Risdian C."/>
            <person name="Wink J."/>
        </authorList>
    </citation>
    <scope>NUCLEOTIDE SEQUENCE [LARGE SCALE GENOMIC DNA]</scope>
    <source>
        <strain evidence="1 2">WH53</strain>
    </source>
</reference>
<dbReference type="Proteomes" id="UP000690515">
    <property type="component" value="Unassembled WGS sequence"/>
</dbReference>
<accession>A0ABS5ZJ74</accession>
<name>A0ABS5ZJ74_9GAMM</name>
<proteinExistence type="predicted"/>
<evidence type="ECO:0000313" key="2">
    <source>
        <dbReference type="Proteomes" id="UP000690515"/>
    </source>
</evidence>
<organism evidence="1 2">
    <name type="scientific">Zooshikella harenae</name>
    <dbReference type="NCBI Taxonomy" id="2827238"/>
    <lineage>
        <taxon>Bacteria</taxon>
        <taxon>Pseudomonadati</taxon>
        <taxon>Pseudomonadota</taxon>
        <taxon>Gammaproteobacteria</taxon>
        <taxon>Oceanospirillales</taxon>
        <taxon>Zooshikellaceae</taxon>
        <taxon>Zooshikella</taxon>
    </lineage>
</organism>
<dbReference type="RefSeq" id="WP_215822397.1">
    <property type="nucleotide sequence ID" value="NZ_JAGSOY010000157.1"/>
</dbReference>
<gene>
    <name evidence="1" type="ORF">KCG35_24045</name>
</gene>
<keyword evidence="2" id="KW-1185">Reference proteome</keyword>
<sequence>MSDKRFDSSDGEECYQLTLAINDESITFTYHDSYLWLEPFLNDVNHVFQKLKLTDPIYCLTIDEVWLCFMYLPLRIHHVANYLYQAYTTGEVYDVSSLLGYD</sequence>
<comment type="caution">
    <text evidence="1">The sequence shown here is derived from an EMBL/GenBank/DDBJ whole genome shotgun (WGS) entry which is preliminary data.</text>
</comment>
<dbReference type="EMBL" id="JAGSOY010000157">
    <property type="protein sequence ID" value="MBU2714128.1"/>
    <property type="molecule type" value="Genomic_DNA"/>
</dbReference>
<protein>
    <submittedName>
        <fullName evidence="1">Uncharacterized protein</fullName>
    </submittedName>
</protein>